<dbReference type="PROSITE" id="PS51257">
    <property type="entry name" value="PROKAR_LIPOPROTEIN"/>
    <property type="match status" value="1"/>
</dbReference>
<dbReference type="EMBL" id="FWZT01000030">
    <property type="protein sequence ID" value="SMF76232.1"/>
    <property type="molecule type" value="Genomic_DNA"/>
</dbReference>
<accession>A0A1Y6CLR9</accession>
<evidence type="ECO:0000313" key="1">
    <source>
        <dbReference type="EMBL" id="SMF76232.1"/>
    </source>
</evidence>
<dbReference type="Proteomes" id="UP000192907">
    <property type="component" value="Unassembled WGS sequence"/>
</dbReference>
<organism evidence="1 2">
    <name type="scientific">Pseudobacteriovorax antillogorgiicola</name>
    <dbReference type="NCBI Taxonomy" id="1513793"/>
    <lineage>
        <taxon>Bacteria</taxon>
        <taxon>Pseudomonadati</taxon>
        <taxon>Bdellovibrionota</taxon>
        <taxon>Oligoflexia</taxon>
        <taxon>Oligoflexales</taxon>
        <taxon>Pseudobacteriovoracaceae</taxon>
        <taxon>Pseudobacteriovorax</taxon>
    </lineage>
</organism>
<keyword evidence="2" id="KW-1185">Reference proteome</keyword>
<dbReference type="RefSeq" id="WP_132325029.1">
    <property type="nucleotide sequence ID" value="NZ_FWZT01000030.1"/>
</dbReference>
<sequence>MKQSGLYLMSLTLAGCGFDTDQFINIEMYGVYTSPTDAAGDTTPQSLEVELTSVALLNASGNEQTVLYSGDPVELTVVDRSQLIYQKDLADYQDSTFIQTIVTFNTSYIANVKDLDPVTDELSTGTVVSEDSFVVETGKSVTFSLKVSWQNTVLGTEVVTDPTFELVLE</sequence>
<proteinExistence type="predicted"/>
<reference evidence="2" key="1">
    <citation type="submission" date="2017-04" db="EMBL/GenBank/DDBJ databases">
        <authorList>
            <person name="Varghese N."/>
            <person name="Submissions S."/>
        </authorList>
    </citation>
    <scope>NUCLEOTIDE SEQUENCE [LARGE SCALE GENOMIC DNA]</scope>
    <source>
        <strain evidence="2">RKEM611</strain>
    </source>
</reference>
<name>A0A1Y6CLR9_9BACT</name>
<evidence type="ECO:0000313" key="2">
    <source>
        <dbReference type="Proteomes" id="UP000192907"/>
    </source>
</evidence>
<protein>
    <recommendedName>
        <fullName evidence="3">Lipoprotein</fullName>
    </recommendedName>
</protein>
<dbReference type="STRING" id="1513793.SAMN06296036_13012"/>
<dbReference type="AlphaFoldDB" id="A0A1Y6CLR9"/>
<evidence type="ECO:0008006" key="3">
    <source>
        <dbReference type="Google" id="ProtNLM"/>
    </source>
</evidence>
<gene>
    <name evidence="1" type="ORF">SAMN06296036_13012</name>
</gene>